<evidence type="ECO:0000256" key="4">
    <source>
        <dbReference type="ARBA" id="ARBA00022807"/>
    </source>
</evidence>
<dbReference type="InterPro" id="IPR038765">
    <property type="entry name" value="Papain-like_cys_pep_sf"/>
</dbReference>
<dbReference type="GO" id="GO:0005634">
    <property type="term" value="C:nucleus"/>
    <property type="evidence" value="ECO:0007669"/>
    <property type="project" value="TreeGrafter"/>
</dbReference>
<accession>A0A9P9Y691</accession>
<protein>
    <recommendedName>
        <fullName evidence="5">Ubiquitin-like protease family profile domain-containing protein</fullName>
    </recommendedName>
</protein>
<keyword evidence="7" id="KW-1185">Reference proteome</keyword>
<dbReference type="PROSITE" id="PS50600">
    <property type="entry name" value="ULP_PROTEASE"/>
    <property type="match status" value="1"/>
</dbReference>
<keyword evidence="3" id="KW-0378">Hydrolase</keyword>
<dbReference type="RefSeq" id="XP_051364894.1">
    <property type="nucleotide sequence ID" value="XM_051503253.1"/>
</dbReference>
<keyword evidence="4" id="KW-0788">Thiol protease</keyword>
<evidence type="ECO:0000259" key="5">
    <source>
        <dbReference type="PROSITE" id="PS50600"/>
    </source>
</evidence>
<organism evidence="6 7">
    <name type="scientific">Emericellopsis cladophorae</name>
    <dbReference type="NCBI Taxonomy" id="2686198"/>
    <lineage>
        <taxon>Eukaryota</taxon>
        <taxon>Fungi</taxon>
        <taxon>Dikarya</taxon>
        <taxon>Ascomycota</taxon>
        <taxon>Pezizomycotina</taxon>
        <taxon>Sordariomycetes</taxon>
        <taxon>Hypocreomycetidae</taxon>
        <taxon>Hypocreales</taxon>
        <taxon>Bionectriaceae</taxon>
        <taxon>Emericellopsis</taxon>
    </lineage>
</organism>
<dbReference type="InterPro" id="IPR003653">
    <property type="entry name" value="Peptidase_C48_C"/>
</dbReference>
<comment type="caution">
    <text evidence="6">The sequence shown here is derived from an EMBL/GenBank/DDBJ whole genome shotgun (WGS) entry which is preliminary data.</text>
</comment>
<gene>
    <name evidence="6" type="ORF">J7T54_004584</name>
</gene>
<dbReference type="PANTHER" id="PTHR12606">
    <property type="entry name" value="SENTRIN/SUMO-SPECIFIC PROTEASE"/>
    <property type="match status" value="1"/>
</dbReference>
<evidence type="ECO:0000313" key="7">
    <source>
        <dbReference type="Proteomes" id="UP001055219"/>
    </source>
</evidence>
<name>A0A9P9Y691_9HYPO</name>
<dbReference type="PANTHER" id="PTHR12606:SF141">
    <property type="entry name" value="GH15225P-RELATED"/>
    <property type="match status" value="1"/>
</dbReference>
<keyword evidence="2" id="KW-0645">Protease</keyword>
<evidence type="ECO:0000256" key="2">
    <source>
        <dbReference type="ARBA" id="ARBA00022670"/>
    </source>
</evidence>
<evidence type="ECO:0000256" key="3">
    <source>
        <dbReference type="ARBA" id="ARBA00022801"/>
    </source>
</evidence>
<dbReference type="GeneID" id="75831070"/>
<dbReference type="Gene3D" id="3.40.395.10">
    <property type="entry name" value="Adenoviral Proteinase, Chain A"/>
    <property type="match status" value="1"/>
</dbReference>
<dbReference type="GO" id="GO:0016929">
    <property type="term" value="F:deSUMOylase activity"/>
    <property type="evidence" value="ECO:0007669"/>
    <property type="project" value="TreeGrafter"/>
</dbReference>
<dbReference type="SUPFAM" id="SSF54001">
    <property type="entry name" value="Cysteine proteinases"/>
    <property type="match status" value="1"/>
</dbReference>
<reference evidence="6" key="1">
    <citation type="journal article" date="2021" name="J Fungi (Basel)">
        <title>Genomic and Metabolomic Analyses of the Marine Fungus Emericellopsis cladophorae: Insights into Saltwater Adaptability Mechanisms and Its Biosynthetic Potential.</title>
        <authorList>
            <person name="Goncalves M.F.M."/>
            <person name="Hilario S."/>
            <person name="Van de Peer Y."/>
            <person name="Esteves A.C."/>
            <person name="Alves A."/>
        </authorList>
    </citation>
    <scope>NUCLEOTIDE SEQUENCE</scope>
    <source>
        <strain evidence="6">MUM 19.33</strain>
    </source>
</reference>
<sequence>MKYIKAAFSASVDWVTSFYAYLSAGKQEARRADEHRPASTGKLHAPKTQLISPLPDAWIKRTRNTMSAPVDKTLAVTADKTGLRHHDFATVVPRTKWLNDEIVNGLLLWLDHAINLASGITDVQTETRKILVQNSFFFQHIRDRGVRNTQRALGRKCVRKANFLDIDSIIMPVCENKHWTLIVVRPQKRTMSHMDSLTDCANEKYISLITAWIKDVLEEKFDKNEWKAVKIKTPRQTNSSDCGVHTITNAMCVALGFEPNQTYKAGDMPLQRLRIASVLLHGGFKGECSLHAH</sequence>
<evidence type="ECO:0000256" key="1">
    <source>
        <dbReference type="ARBA" id="ARBA00005234"/>
    </source>
</evidence>
<dbReference type="AlphaFoldDB" id="A0A9P9Y691"/>
<evidence type="ECO:0000313" key="6">
    <source>
        <dbReference type="EMBL" id="KAI6784038.1"/>
    </source>
</evidence>
<proteinExistence type="inferred from homology"/>
<dbReference type="GO" id="GO:0006508">
    <property type="term" value="P:proteolysis"/>
    <property type="evidence" value="ECO:0007669"/>
    <property type="project" value="UniProtKB-KW"/>
</dbReference>
<dbReference type="OrthoDB" id="1939479at2759"/>
<reference evidence="6" key="2">
    <citation type="submission" date="2022-07" db="EMBL/GenBank/DDBJ databases">
        <authorList>
            <person name="Goncalves M.F.M."/>
            <person name="Hilario S."/>
            <person name="Van De Peer Y."/>
            <person name="Esteves A.C."/>
            <person name="Alves A."/>
        </authorList>
    </citation>
    <scope>NUCLEOTIDE SEQUENCE</scope>
    <source>
        <strain evidence="6">MUM 19.33</strain>
    </source>
</reference>
<dbReference type="GO" id="GO:0016926">
    <property type="term" value="P:protein desumoylation"/>
    <property type="evidence" value="ECO:0007669"/>
    <property type="project" value="TreeGrafter"/>
</dbReference>
<dbReference type="Proteomes" id="UP001055219">
    <property type="component" value="Unassembled WGS sequence"/>
</dbReference>
<feature type="domain" description="Ubiquitin-like protease family profile" evidence="5">
    <location>
        <begin position="81"/>
        <end position="253"/>
    </location>
</feature>
<dbReference type="EMBL" id="JAGIXG020000005">
    <property type="protein sequence ID" value="KAI6784038.1"/>
    <property type="molecule type" value="Genomic_DNA"/>
</dbReference>
<dbReference type="Pfam" id="PF02902">
    <property type="entry name" value="Peptidase_C48"/>
    <property type="match status" value="1"/>
</dbReference>
<comment type="similarity">
    <text evidence="1">Belongs to the peptidase C48 family.</text>
</comment>